<keyword evidence="1" id="KW-0472">Membrane</keyword>
<keyword evidence="3" id="KW-1185">Reference proteome</keyword>
<organism evidence="2 3">
    <name type="scientific">Zhenhengia yiwuensis</name>
    <dbReference type="NCBI Taxonomy" id="2763666"/>
    <lineage>
        <taxon>Bacteria</taxon>
        <taxon>Bacillati</taxon>
        <taxon>Bacillota</taxon>
        <taxon>Clostridia</taxon>
        <taxon>Lachnospirales</taxon>
        <taxon>Lachnospiraceae</taxon>
        <taxon>Zhenhengia</taxon>
    </lineage>
</organism>
<evidence type="ECO:0000256" key="1">
    <source>
        <dbReference type="SAM" id="Phobius"/>
    </source>
</evidence>
<comment type="caution">
    <text evidence="2">The sequence shown here is derived from an EMBL/GenBank/DDBJ whole genome shotgun (WGS) entry which is preliminary data.</text>
</comment>
<keyword evidence="1" id="KW-0812">Transmembrane</keyword>
<evidence type="ECO:0000313" key="2">
    <source>
        <dbReference type="EMBL" id="MBC8581618.1"/>
    </source>
</evidence>
<dbReference type="AlphaFoldDB" id="A0A926IG66"/>
<accession>A0A926IG66</accession>
<protein>
    <submittedName>
        <fullName evidence="2">DUF2812 domain-containing protein</fullName>
    </submittedName>
</protein>
<feature type="transmembrane region" description="Helical" evidence="1">
    <location>
        <begin position="118"/>
        <end position="141"/>
    </location>
</feature>
<dbReference type="Proteomes" id="UP000655830">
    <property type="component" value="Unassembled WGS sequence"/>
</dbReference>
<keyword evidence="1" id="KW-1133">Transmembrane helix</keyword>
<evidence type="ECO:0000313" key="3">
    <source>
        <dbReference type="Proteomes" id="UP000655830"/>
    </source>
</evidence>
<dbReference type="RefSeq" id="WP_249334622.1">
    <property type="nucleotide sequence ID" value="NZ_JACRSY010000064.1"/>
</dbReference>
<dbReference type="EMBL" id="JACRSY010000064">
    <property type="protein sequence ID" value="MBC8581618.1"/>
    <property type="molecule type" value="Genomic_DNA"/>
</dbReference>
<proteinExistence type="predicted"/>
<feature type="transmembrane region" description="Helical" evidence="1">
    <location>
        <begin position="153"/>
        <end position="170"/>
    </location>
</feature>
<reference evidence="2" key="1">
    <citation type="submission" date="2020-08" db="EMBL/GenBank/DDBJ databases">
        <title>Genome public.</title>
        <authorList>
            <person name="Liu C."/>
            <person name="Sun Q."/>
        </authorList>
    </citation>
    <scope>NUCLEOTIDE SEQUENCE</scope>
    <source>
        <strain evidence="2">NSJ-12</strain>
    </source>
</reference>
<gene>
    <name evidence="2" type="ORF">H8718_19210</name>
</gene>
<name>A0A926IG66_9FIRM</name>
<sequence>MNTVYKWIPYDYWQTTEYENWLKEQAASGLEIQHARKYWGRFKKCSSKQVEYRISISKTRLDEEGMTDLDWIEVDKNSDFTLYRSSMAKSNSALYRYKEEYLEDVTVRKKQHAVGISGFKLGIGLIIGFFILLFILKYIVMQEKVSVIGLVKGNNSNLGFLLFVYGVGFYRDKRAINGLNKLQSRIEEGDLSKGQKPRTVQKIIYILLQIMMIALFFTTLNSIFRDEHKLPLGDTELPIVSLVVLEEDSHLVRDTEDEKYKWINSYSEYGSIFAKRMYQADERGYITGREDKQRHRELKQEFYELSFKGMAEPLAQELMDKHGYREAFKELKVSGLDKAYVVQNNRGIQLVAIKNNRVLYLEYRGDVILEELLEEVVRKIIL</sequence>
<feature type="transmembrane region" description="Helical" evidence="1">
    <location>
        <begin position="203"/>
        <end position="224"/>
    </location>
</feature>